<proteinExistence type="predicted"/>
<comment type="caution">
    <text evidence="1">The sequence shown here is derived from an EMBL/GenBank/DDBJ whole genome shotgun (WGS) entry which is preliminary data.</text>
</comment>
<organism evidence="1 2">
    <name type="scientific">Holotrichia oblita</name>
    <name type="common">Chafer beetle</name>
    <dbReference type="NCBI Taxonomy" id="644536"/>
    <lineage>
        <taxon>Eukaryota</taxon>
        <taxon>Metazoa</taxon>
        <taxon>Ecdysozoa</taxon>
        <taxon>Arthropoda</taxon>
        <taxon>Hexapoda</taxon>
        <taxon>Insecta</taxon>
        <taxon>Pterygota</taxon>
        <taxon>Neoptera</taxon>
        <taxon>Endopterygota</taxon>
        <taxon>Coleoptera</taxon>
        <taxon>Polyphaga</taxon>
        <taxon>Scarabaeiformia</taxon>
        <taxon>Scarabaeidae</taxon>
        <taxon>Melolonthinae</taxon>
        <taxon>Holotrichia</taxon>
    </lineage>
</organism>
<dbReference type="Proteomes" id="UP001056778">
    <property type="component" value="Chromosome 1"/>
</dbReference>
<evidence type="ECO:0000313" key="1">
    <source>
        <dbReference type="EMBL" id="KAI4472053.1"/>
    </source>
</evidence>
<name>A0ACB9TZ62_HOLOL</name>
<evidence type="ECO:0000313" key="2">
    <source>
        <dbReference type="Proteomes" id="UP001056778"/>
    </source>
</evidence>
<reference evidence="1" key="1">
    <citation type="submission" date="2022-04" db="EMBL/GenBank/DDBJ databases">
        <title>Chromosome-scale genome assembly of Holotrichia oblita Faldermann.</title>
        <authorList>
            <person name="Rongchong L."/>
        </authorList>
    </citation>
    <scope>NUCLEOTIDE SEQUENCE</scope>
    <source>
        <strain evidence="1">81SQS9</strain>
    </source>
</reference>
<keyword evidence="2" id="KW-1185">Reference proteome</keyword>
<dbReference type="EMBL" id="CM043015">
    <property type="protein sequence ID" value="KAI4472053.1"/>
    <property type="molecule type" value="Genomic_DNA"/>
</dbReference>
<accession>A0ACB9TZ62</accession>
<protein>
    <submittedName>
        <fullName evidence="1">Polyserase-related</fullName>
    </submittedName>
</protein>
<gene>
    <name evidence="1" type="ORF">MML48_1g03953</name>
</gene>
<sequence>MNDDDNDGNEFVAEEVSGIVNRTVETVIGDSTYQSDKANEWAHTVSQQCLDALMGSQRTYKYIVSCVIMEKSSAGLHTSNCCYWNDVTDETTSHGSKILTLRDIIIITLTIFIAINFGKSSAQENVSEKIVGGVDANIKDFPSYAAICEDRMKPQPSYFCGGIYIQKLWVLTAEHCLRLRDSTESKPPESLIVKMGVTWLSEFGQQRSAVQIVRHPREECEFAGTLCDIGLIKIDEEFYINNVVQFAKLVDSYPFSNLVVVVGFGTVNYTPVVASPRLQKVNLEIFAISGDIIYANDSTPKGSCYGDSGGPMYLRDSMQVVGIVASGICKYGIGLYVNVYEYRWWIFNALTDLASYHLREF</sequence>